<organism evidence="2">
    <name type="scientific">Candidatus Kentrum sp. LPFa</name>
    <dbReference type="NCBI Taxonomy" id="2126335"/>
    <lineage>
        <taxon>Bacteria</taxon>
        <taxon>Pseudomonadati</taxon>
        <taxon>Pseudomonadota</taxon>
        <taxon>Gammaproteobacteria</taxon>
        <taxon>Candidatus Kentrum</taxon>
    </lineage>
</organism>
<evidence type="ECO:0000256" key="1">
    <source>
        <dbReference type="SAM" id="MobiDB-lite"/>
    </source>
</evidence>
<evidence type="ECO:0000313" key="2">
    <source>
        <dbReference type="EMBL" id="VFK12253.1"/>
    </source>
</evidence>
<reference evidence="2" key="1">
    <citation type="submission" date="2019-02" db="EMBL/GenBank/DDBJ databases">
        <authorList>
            <person name="Gruber-Vodicka R. H."/>
            <person name="Seah K. B. B."/>
        </authorList>
    </citation>
    <scope>NUCLEOTIDE SEQUENCE</scope>
    <source>
        <strain evidence="2">BECK_S313</strain>
    </source>
</reference>
<feature type="region of interest" description="Disordered" evidence="1">
    <location>
        <begin position="53"/>
        <end position="99"/>
    </location>
</feature>
<dbReference type="AlphaFoldDB" id="A0A450W5C6"/>
<sequence>MRNEKPRYDLGKGRKVYATVTKEGDIRYLPRESDASALEKLRGLTIPDEVVDDHEKRRRRTALKGDDADHKLRRAQRAARRAGAVTSRPDRPIVPVTRARDGAEIWDGASLPEVSEEKQRETLKKLKPKYDLFKGRMLWPTETARGKIEYLPLRDDATNDERIDGRYAAFAPPEPLEEFLQDLEDQDTIQRQTFDTERGEVKAYSQEDIEDAFESAPTLVLRAAGLVEGAARETPRLRQAWGDSLP</sequence>
<feature type="compositionally biased region" description="Basic residues" evidence="1">
    <location>
        <begin position="71"/>
        <end position="80"/>
    </location>
</feature>
<accession>A0A450W5C6</accession>
<gene>
    <name evidence="2" type="ORF">BECKLPF1236B_GA0070989_10328</name>
</gene>
<dbReference type="EMBL" id="CAADFK010000032">
    <property type="protein sequence ID" value="VFK12253.1"/>
    <property type="molecule type" value="Genomic_DNA"/>
</dbReference>
<protein>
    <submittedName>
        <fullName evidence="2">Uncharacterized protein</fullName>
    </submittedName>
</protein>
<proteinExistence type="predicted"/>
<name>A0A450W5C6_9GAMM</name>